<proteinExistence type="predicted"/>
<dbReference type="EMBL" id="ML977566">
    <property type="protein sequence ID" value="KAF2004607.1"/>
    <property type="molecule type" value="Genomic_DNA"/>
</dbReference>
<evidence type="ECO:0000313" key="1">
    <source>
        <dbReference type="EMBL" id="KAF2004607.1"/>
    </source>
</evidence>
<dbReference type="OrthoDB" id="62952at2759"/>
<keyword evidence="2" id="KW-1185">Reference proteome</keyword>
<dbReference type="PANTHER" id="PTHR42085">
    <property type="entry name" value="F-BOX DOMAIN-CONTAINING PROTEIN"/>
    <property type="match status" value="1"/>
</dbReference>
<dbReference type="AlphaFoldDB" id="A0A6A5WSQ8"/>
<dbReference type="Proteomes" id="UP000799779">
    <property type="component" value="Unassembled WGS sequence"/>
</dbReference>
<sequence>MMAPKATASPLLSLPPELRNRVFDFYFSFDPLTAPPPVSRSYLTLTISCRQLYHETRTLAFAATTFRTTLWQLSDLRRKLQAVRPELRPLIKRLEISVGINDFIVQRCSLDGIEFARAGLSGLEELFISFTKEPTSDCRPTYVLSNLEVLLWKTVVTCGNNRLKKIRIVHNDHFQHSIRPLEADIRKRFSLGPHHKWHTLPAFENGQFSLVRKPDAAENGAEILILFGSTINEAEEYQQVHKEKLEVSLC</sequence>
<protein>
    <submittedName>
        <fullName evidence="1">Uncharacterized protein</fullName>
    </submittedName>
</protein>
<reference evidence="1" key="1">
    <citation type="journal article" date="2020" name="Stud. Mycol.">
        <title>101 Dothideomycetes genomes: a test case for predicting lifestyles and emergence of pathogens.</title>
        <authorList>
            <person name="Haridas S."/>
            <person name="Albert R."/>
            <person name="Binder M."/>
            <person name="Bloem J."/>
            <person name="Labutti K."/>
            <person name="Salamov A."/>
            <person name="Andreopoulos B."/>
            <person name="Baker S."/>
            <person name="Barry K."/>
            <person name="Bills G."/>
            <person name="Bluhm B."/>
            <person name="Cannon C."/>
            <person name="Castanera R."/>
            <person name="Culley D."/>
            <person name="Daum C."/>
            <person name="Ezra D."/>
            <person name="Gonzalez J."/>
            <person name="Henrissat B."/>
            <person name="Kuo A."/>
            <person name="Liang C."/>
            <person name="Lipzen A."/>
            <person name="Lutzoni F."/>
            <person name="Magnuson J."/>
            <person name="Mondo S."/>
            <person name="Nolan M."/>
            <person name="Ohm R."/>
            <person name="Pangilinan J."/>
            <person name="Park H.-J."/>
            <person name="Ramirez L."/>
            <person name="Alfaro M."/>
            <person name="Sun H."/>
            <person name="Tritt A."/>
            <person name="Yoshinaga Y."/>
            <person name="Zwiers L.-H."/>
            <person name="Turgeon B."/>
            <person name="Goodwin S."/>
            <person name="Spatafora J."/>
            <person name="Crous P."/>
            <person name="Grigoriev I."/>
        </authorList>
    </citation>
    <scope>NUCLEOTIDE SEQUENCE</scope>
    <source>
        <strain evidence="1">CBS 123094</strain>
    </source>
</reference>
<dbReference type="InterPro" id="IPR038883">
    <property type="entry name" value="AN11006-like"/>
</dbReference>
<dbReference type="PANTHER" id="PTHR42085:SF1">
    <property type="entry name" value="F-BOX DOMAIN-CONTAINING PROTEIN"/>
    <property type="match status" value="1"/>
</dbReference>
<gene>
    <name evidence="1" type="ORF">P154DRAFT_616790</name>
</gene>
<accession>A0A6A5WSQ8</accession>
<organism evidence="1 2">
    <name type="scientific">Amniculicola lignicola CBS 123094</name>
    <dbReference type="NCBI Taxonomy" id="1392246"/>
    <lineage>
        <taxon>Eukaryota</taxon>
        <taxon>Fungi</taxon>
        <taxon>Dikarya</taxon>
        <taxon>Ascomycota</taxon>
        <taxon>Pezizomycotina</taxon>
        <taxon>Dothideomycetes</taxon>
        <taxon>Pleosporomycetidae</taxon>
        <taxon>Pleosporales</taxon>
        <taxon>Amniculicolaceae</taxon>
        <taxon>Amniculicola</taxon>
    </lineage>
</organism>
<name>A0A6A5WSQ8_9PLEO</name>
<evidence type="ECO:0000313" key="2">
    <source>
        <dbReference type="Proteomes" id="UP000799779"/>
    </source>
</evidence>